<dbReference type="PANTHER" id="PTHR41244:SF1">
    <property type="entry name" value="GLYCOSYLTRANSFERASE"/>
    <property type="match status" value="1"/>
</dbReference>
<dbReference type="InterPro" id="IPR032719">
    <property type="entry name" value="WbsX"/>
</dbReference>
<sequence>MATANLHDRWARRAPSRGFYDGSDPAVQLSQMAEMKASGLGGVALYHYWFYSHQELPAVESTLLSSPSPLPWFLIWATESWSRRWLGDPSPIVDLTHEPAVAEVDAHCRHLVRCFERPDYFQWNGKPLFVWYNLGHFHRPAEVVDMYRSGFRKLGVDVSFGHFVKNPFEVPHSRLVDLTYVFEPRLYFGSQRAARGSGAKRMFDHLRSVLGNRASTQLLILLDKWQQKGKVYHATDFVKYMGSPERKAFLDSIDGPLQEVLSPGWNNTPRYGERFTALEALDPADFGRLIRQAQGMRDDIPPLINAWNEWSEGAAIEPCAYFGTRYVDALVSLSGPSA</sequence>
<dbReference type="AlphaFoldDB" id="A0A1W6LEE7"/>
<dbReference type="KEGG" id="rgu:A4W93_23520"/>
<evidence type="ECO:0000313" key="2">
    <source>
        <dbReference type="Proteomes" id="UP000193427"/>
    </source>
</evidence>
<dbReference type="PANTHER" id="PTHR41244">
    <property type="entry name" value="RHAMNAN SYNTHESIS F"/>
    <property type="match status" value="1"/>
</dbReference>
<name>A0A1W6LEE7_9BURK</name>
<accession>A0A1W6LEE7</accession>
<keyword evidence="2" id="KW-1185">Reference proteome</keyword>
<dbReference type="STRING" id="946333.A4W93_23520"/>
<reference evidence="1 2" key="1">
    <citation type="submission" date="2016-04" db="EMBL/GenBank/DDBJ databases">
        <title>Complete genome sequence of natural rubber-degrading, novel Gram-negative bacterium, Rhizobacter gummiphilus strain NS21.</title>
        <authorList>
            <person name="Tabata M."/>
            <person name="Kasai D."/>
            <person name="Fukuda M."/>
        </authorList>
    </citation>
    <scope>NUCLEOTIDE SEQUENCE [LARGE SCALE GENOMIC DNA]</scope>
    <source>
        <strain evidence="1 2">NS21</strain>
    </source>
</reference>
<dbReference type="Gene3D" id="3.20.20.80">
    <property type="entry name" value="Glycosidases"/>
    <property type="match status" value="1"/>
</dbReference>
<gene>
    <name evidence="1" type="ORF">A4W93_23520</name>
</gene>
<protein>
    <recommendedName>
        <fullName evidence="3">Lipopolysaccharide biosynthesis protein</fullName>
    </recommendedName>
</protein>
<organism evidence="1 2">
    <name type="scientific">Piscinibacter gummiphilus</name>
    <dbReference type="NCBI Taxonomy" id="946333"/>
    <lineage>
        <taxon>Bacteria</taxon>
        <taxon>Pseudomonadati</taxon>
        <taxon>Pseudomonadota</taxon>
        <taxon>Betaproteobacteria</taxon>
        <taxon>Burkholderiales</taxon>
        <taxon>Sphaerotilaceae</taxon>
        <taxon>Piscinibacter</taxon>
    </lineage>
</organism>
<evidence type="ECO:0008006" key="3">
    <source>
        <dbReference type="Google" id="ProtNLM"/>
    </source>
</evidence>
<proteinExistence type="predicted"/>
<dbReference type="EMBL" id="CP015118">
    <property type="protein sequence ID" value="ARN22641.1"/>
    <property type="molecule type" value="Genomic_DNA"/>
</dbReference>
<dbReference type="Proteomes" id="UP000193427">
    <property type="component" value="Chromosome"/>
</dbReference>
<dbReference type="Pfam" id="PF14307">
    <property type="entry name" value="Glyco_tran_WbsX"/>
    <property type="match status" value="1"/>
</dbReference>
<evidence type="ECO:0000313" key="1">
    <source>
        <dbReference type="EMBL" id="ARN22641.1"/>
    </source>
</evidence>